<feature type="region of interest" description="Disordered" evidence="1">
    <location>
        <begin position="104"/>
        <end position="126"/>
    </location>
</feature>
<accession>A0A9D4JKV6</accession>
<sequence>MQAIGRAKDAGEEQFSEKAKHTIEESLNKIKEASKDGERVIGTKMDESIQTINDRTKYCKLQIEDQTSKAEQTIKTKTCVSITHIDTLTKSSVQLIEDHSKESMARMQQKVTDKADEDYERGVECE</sequence>
<keyword evidence="3" id="KW-1185">Reference proteome</keyword>
<evidence type="ECO:0000313" key="2">
    <source>
        <dbReference type="EMBL" id="KAH3812553.1"/>
    </source>
</evidence>
<dbReference type="Proteomes" id="UP000828390">
    <property type="component" value="Unassembled WGS sequence"/>
</dbReference>
<proteinExistence type="predicted"/>
<evidence type="ECO:0000256" key="1">
    <source>
        <dbReference type="SAM" id="MobiDB-lite"/>
    </source>
</evidence>
<protein>
    <submittedName>
        <fullName evidence="2">Uncharacterized protein</fullName>
    </submittedName>
</protein>
<name>A0A9D4JKV6_DREPO</name>
<dbReference type="AlphaFoldDB" id="A0A9D4JKV6"/>
<gene>
    <name evidence="2" type="ORF">DPMN_140988</name>
</gene>
<comment type="caution">
    <text evidence="2">The sequence shown here is derived from an EMBL/GenBank/DDBJ whole genome shotgun (WGS) entry which is preliminary data.</text>
</comment>
<reference evidence="2" key="2">
    <citation type="submission" date="2020-11" db="EMBL/GenBank/DDBJ databases">
        <authorList>
            <person name="McCartney M.A."/>
            <person name="Auch B."/>
            <person name="Kono T."/>
            <person name="Mallez S."/>
            <person name="Becker A."/>
            <person name="Gohl D.M."/>
            <person name="Silverstein K.A.T."/>
            <person name="Koren S."/>
            <person name="Bechman K.B."/>
            <person name="Herman A."/>
            <person name="Abrahante J.E."/>
            <person name="Garbe J."/>
        </authorList>
    </citation>
    <scope>NUCLEOTIDE SEQUENCE</scope>
    <source>
        <strain evidence="2">Duluth1</strain>
        <tissue evidence="2">Whole animal</tissue>
    </source>
</reference>
<reference evidence="2" key="1">
    <citation type="journal article" date="2019" name="bioRxiv">
        <title>The Genome of the Zebra Mussel, Dreissena polymorpha: A Resource for Invasive Species Research.</title>
        <authorList>
            <person name="McCartney M.A."/>
            <person name="Auch B."/>
            <person name="Kono T."/>
            <person name="Mallez S."/>
            <person name="Zhang Y."/>
            <person name="Obille A."/>
            <person name="Becker A."/>
            <person name="Abrahante J.E."/>
            <person name="Garbe J."/>
            <person name="Badalamenti J.P."/>
            <person name="Herman A."/>
            <person name="Mangelson H."/>
            <person name="Liachko I."/>
            <person name="Sullivan S."/>
            <person name="Sone E.D."/>
            <person name="Koren S."/>
            <person name="Silverstein K.A.T."/>
            <person name="Beckman K.B."/>
            <person name="Gohl D.M."/>
        </authorList>
    </citation>
    <scope>NUCLEOTIDE SEQUENCE</scope>
    <source>
        <strain evidence="2">Duluth1</strain>
        <tissue evidence="2">Whole animal</tissue>
    </source>
</reference>
<evidence type="ECO:0000313" key="3">
    <source>
        <dbReference type="Proteomes" id="UP000828390"/>
    </source>
</evidence>
<dbReference type="EMBL" id="JAIWYP010000006">
    <property type="protein sequence ID" value="KAH3812553.1"/>
    <property type="molecule type" value="Genomic_DNA"/>
</dbReference>
<organism evidence="2 3">
    <name type="scientific">Dreissena polymorpha</name>
    <name type="common">Zebra mussel</name>
    <name type="synonym">Mytilus polymorpha</name>
    <dbReference type="NCBI Taxonomy" id="45954"/>
    <lineage>
        <taxon>Eukaryota</taxon>
        <taxon>Metazoa</taxon>
        <taxon>Spiralia</taxon>
        <taxon>Lophotrochozoa</taxon>
        <taxon>Mollusca</taxon>
        <taxon>Bivalvia</taxon>
        <taxon>Autobranchia</taxon>
        <taxon>Heteroconchia</taxon>
        <taxon>Euheterodonta</taxon>
        <taxon>Imparidentia</taxon>
        <taxon>Neoheterodontei</taxon>
        <taxon>Myida</taxon>
        <taxon>Dreissenoidea</taxon>
        <taxon>Dreissenidae</taxon>
        <taxon>Dreissena</taxon>
    </lineage>
</organism>